<sequence length="707" mass="80545">MDRMASSMKQVPNPLPKVLSRRGVGAGMEAAERESFERTQTVSINKAINTQEVAVKEKHARTCILGTHHEKGAQTFWSVVNRLPLSSNAVLCWKFCHVFHKLLRDGHPNVLKDSLRYKNELSDMSRMWGHLSEGYGQLCSTYLTLLRTKMEYHTKNPRFPGNLQMSDRQLDEAGESDVNNFFQLTVEMFDYLECELNLFQTVFNSLDMSRSVSVTTAGQCRLAPLIQVILDCSHLYDYTVKLLFKLHSCLPADTLQGHRDRFMEQFTKLKDLFYRSSNLQYFKRLIQIPQLPENPPNFLRASALSEHISPVVVIPAEASSPDSEPVSEKDDLMDMDASQQNSFDSKFDDIFGSSSSSDPFNFNSQNGVNKDEKDHLIDQLYKEISGLKAQLENMKTESQRAVLQLKGRVSELEAELAEQQHLRQQAADESEFLRAELDELKKKREDTEKAQRSLTEIERKAQANEQRYSRLKEKYSELVQNHADLLRKNAEVTKQVSVARQAQVDLEREKKELEDSFQRISDQAQRKTQEQTEVLESLKQELATSKQELQIVQGSLETSAQSEAKWTAQIAELEKERGSLVNAVARQEEQLSALQEQLEYTQLKLSSTQESICQLAKDQRKILLAESRRAAEQVVQEALRQFEEPTLFSCAGSAGALPLASLQVHPYSLLLFSVGLEPHVTPLSGLPRPAAHWDRLEVPKCHLRSVQ</sequence>
<dbReference type="Gene3D" id="1.25.40.90">
    <property type="match status" value="1"/>
</dbReference>
<accession>A0A480N3B8</accession>
<dbReference type="Gene3D" id="1.20.5.1700">
    <property type="match status" value="1"/>
</dbReference>
<dbReference type="InterPro" id="IPR032422">
    <property type="entry name" value="HIP1_clath-bd"/>
</dbReference>
<name>A0A480N3B8_PIG</name>
<keyword evidence="6" id="KW-0009">Actin-binding</keyword>
<evidence type="ECO:0000256" key="7">
    <source>
        <dbReference type="SAM" id="Coils"/>
    </source>
</evidence>
<dbReference type="SUPFAM" id="SSF48371">
    <property type="entry name" value="ARM repeat"/>
    <property type="match status" value="1"/>
</dbReference>
<reference evidence="10" key="1">
    <citation type="journal article" date="2019" name="PeerJ">
        <title>Genes of the pig, Sus scrofa, reconstructed with EvidentialGene.</title>
        <authorList>
            <person name="Gilbert D.G."/>
        </authorList>
    </citation>
    <scope>NUCLEOTIDE SEQUENCE</scope>
</reference>
<dbReference type="PROSITE" id="PS50942">
    <property type="entry name" value="ENTH"/>
    <property type="match status" value="1"/>
</dbReference>
<comment type="subcellular location">
    <subcellularLocation>
        <location evidence="1">Cytoplasm</location>
    </subcellularLocation>
</comment>
<dbReference type="EMBL" id="DQIR01138427">
    <property type="protein sequence ID" value="HDA93903.1"/>
    <property type="molecule type" value="Transcribed_RNA"/>
</dbReference>
<protein>
    <submittedName>
        <fullName evidence="10">Huntingtin-interacting protein 1 isoform X1</fullName>
    </submittedName>
</protein>
<dbReference type="InterPro" id="IPR013809">
    <property type="entry name" value="ENTH"/>
</dbReference>
<proteinExistence type="inferred from homology"/>
<evidence type="ECO:0000313" key="10">
    <source>
        <dbReference type="EMBL" id="HDA92340.1"/>
    </source>
</evidence>
<dbReference type="PANTHER" id="PTHR10407:SF14">
    <property type="entry name" value="HUNTINGTIN-INTERACTING PROTEIN 1"/>
    <property type="match status" value="1"/>
</dbReference>
<comment type="similarity">
    <text evidence="2">Belongs to the SLA2 family.</text>
</comment>
<dbReference type="GO" id="GO:0006897">
    <property type="term" value="P:endocytosis"/>
    <property type="evidence" value="ECO:0007669"/>
    <property type="project" value="UniProtKB-KW"/>
</dbReference>
<evidence type="ECO:0000256" key="8">
    <source>
        <dbReference type="SAM" id="MobiDB-lite"/>
    </source>
</evidence>
<feature type="domain" description="ENTH" evidence="9">
    <location>
        <begin position="32"/>
        <end position="160"/>
    </location>
</feature>
<evidence type="ECO:0000256" key="4">
    <source>
        <dbReference type="ARBA" id="ARBA00022583"/>
    </source>
</evidence>
<dbReference type="InterPro" id="IPR008942">
    <property type="entry name" value="ENTH_VHS"/>
</dbReference>
<dbReference type="EMBL" id="DQIR01136864">
    <property type="protein sequence ID" value="HDA92340.1"/>
    <property type="molecule type" value="Transcribed_RNA"/>
</dbReference>
<dbReference type="InterPro" id="IPR016024">
    <property type="entry name" value="ARM-type_fold"/>
</dbReference>
<dbReference type="GO" id="GO:0030276">
    <property type="term" value="F:clathrin binding"/>
    <property type="evidence" value="ECO:0007669"/>
    <property type="project" value="InterPro"/>
</dbReference>
<dbReference type="Pfam" id="PF16515">
    <property type="entry name" value="HIP1_clath_bdg"/>
    <property type="match status" value="1"/>
</dbReference>
<dbReference type="CDD" id="cd17013">
    <property type="entry name" value="ANTH_N_HIP1"/>
    <property type="match status" value="1"/>
</dbReference>
<evidence type="ECO:0000256" key="6">
    <source>
        <dbReference type="ARBA" id="ARBA00023203"/>
    </source>
</evidence>
<evidence type="ECO:0000259" key="9">
    <source>
        <dbReference type="PROSITE" id="PS50942"/>
    </source>
</evidence>
<dbReference type="FunFam" id="1.25.40.90:FF:000022">
    <property type="entry name" value="huntingtin-interacting protein 1 isoform X1"/>
    <property type="match status" value="1"/>
</dbReference>
<dbReference type="AlphaFoldDB" id="A0A480N3B8"/>
<dbReference type="Pfam" id="PF07651">
    <property type="entry name" value="ANTH"/>
    <property type="match status" value="1"/>
</dbReference>
<dbReference type="Gene3D" id="6.10.250.920">
    <property type="match status" value="1"/>
</dbReference>
<keyword evidence="4" id="KW-0254">Endocytosis</keyword>
<dbReference type="SMART" id="SM00273">
    <property type="entry name" value="ENTH"/>
    <property type="match status" value="1"/>
</dbReference>
<evidence type="ECO:0000256" key="1">
    <source>
        <dbReference type="ARBA" id="ARBA00004496"/>
    </source>
</evidence>
<dbReference type="SUPFAM" id="SSF48464">
    <property type="entry name" value="ENTH/VHS domain"/>
    <property type="match status" value="1"/>
</dbReference>
<feature type="region of interest" description="Disordered" evidence="8">
    <location>
        <begin position="1"/>
        <end position="22"/>
    </location>
</feature>
<dbReference type="GO" id="GO:0003779">
    <property type="term" value="F:actin binding"/>
    <property type="evidence" value="ECO:0007669"/>
    <property type="project" value="UniProtKB-KW"/>
</dbReference>
<dbReference type="InterPro" id="IPR030224">
    <property type="entry name" value="Sla2_fam"/>
</dbReference>
<dbReference type="FunFam" id="1.20.5.1700:FF:000002">
    <property type="entry name" value="Huntingtin interacting protein 1"/>
    <property type="match status" value="1"/>
</dbReference>
<dbReference type="InterPro" id="IPR011417">
    <property type="entry name" value="ANTH_dom"/>
</dbReference>
<evidence type="ECO:0000256" key="3">
    <source>
        <dbReference type="ARBA" id="ARBA00022490"/>
    </source>
</evidence>
<keyword evidence="5 7" id="KW-0175">Coiled coil</keyword>
<evidence type="ECO:0000256" key="5">
    <source>
        <dbReference type="ARBA" id="ARBA00023054"/>
    </source>
</evidence>
<evidence type="ECO:0000256" key="2">
    <source>
        <dbReference type="ARBA" id="ARBA00010135"/>
    </source>
</evidence>
<dbReference type="GO" id="GO:0005737">
    <property type="term" value="C:cytoplasm"/>
    <property type="evidence" value="ECO:0007669"/>
    <property type="project" value="UniProtKB-SubCell"/>
</dbReference>
<organism evidence="10">
    <name type="scientific">Sus scrofa</name>
    <name type="common">Pig</name>
    <dbReference type="NCBI Taxonomy" id="9823"/>
    <lineage>
        <taxon>Eukaryota</taxon>
        <taxon>Metazoa</taxon>
        <taxon>Chordata</taxon>
        <taxon>Craniata</taxon>
        <taxon>Vertebrata</taxon>
        <taxon>Euteleostomi</taxon>
        <taxon>Mammalia</taxon>
        <taxon>Eutheria</taxon>
        <taxon>Laurasiatheria</taxon>
        <taxon>Artiodactyla</taxon>
        <taxon>Suina</taxon>
        <taxon>Suidae</taxon>
        <taxon>Sus</taxon>
    </lineage>
</organism>
<dbReference type="PANTHER" id="PTHR10407">
    <property type="entry name" value="HUNTINGTIN INTERACTING PROTEIN 1"/>
    <property type="match status" value="1"/>
</dbReference>
<keyword evidence="3" id="KW-0963">Cytoplasm</keyword>
<feature type="coiled-coil region" evidence="7">
    <location>
        <begin position="377"/>
        <end position="604"/>
    </location>
</feature>
<dbReference type="GO" id="GO:0005543">
    <property type="term" value="F:phospholipid binding"/>
    <property type="evidence" value="ECO:0007669"/>
    <property type="project" value="InterPro"/>
</dbReference>